<protein>
    <submittedName>
        <fullName evidence="1">Uncharacterized protein</fullName>
    </submittedName>
</protein>
<evidence type="ECO:0000313" key="1">
    <source>
        <dbReference type="EMBL" id="CAN0542117.1"/>
    </source>
</evidence>
<reference evidence="1" key="1">
    <citation type="submission" date="2023-05" db="EMBL/GenBank/DDBJ databases">
        <authorList>
            <consortium name="ELIXIR-Norway"/>
        </authorList>
    </citation>
    <scope>NUCLEOTIDE SEQUENCE</scope>
</reference>
<sequence length="142" mass="15917">MYTTKKPGELYYLTVKFFRPATQWLNLSTQQAFFLTFLENLFLIGGQLLYNIVLASAIQQCESAINIHISSPSQTSPHPPSELATEYLVELPVLPSNFPLAICFTYDDVNVPVLLLVFPTLSFPCSVQSLFSMSASLFLPCR</sequence>
<gene>
    <name evidence="1" type="ORF">MRATA1EN22A_LOCUS25499</name>
</gene>
<evidence type="ECO:0000313" key="2">
    <source>
        <dbReference type="Proteomes" id="UP001162501"/>
    </source>
</evidence>
<dbReference type="EMBL" id="OX596090">
    <property type="protein sequence ID" value="CAN0542117.1"/>
    <property type="molecule type" value="Genomic_DNA"/>
</dbReference>
<dbReference type="Proteomes" id="UP001162501">
    <property type="component" value="Chromosome 6"/>
</dbReference>
<reference evidence="1" key="2">
    <citation type="submission" date="2025-03" db="EMBL/GenBank/DDBJ databases">
        <authorList>
            <consortium name="ELIXIR-Norway"/>
            <consortium name="Elixir Norway"/>
        </authorList>
    </citation>
    <scope>NUCLEOTIDE SEQUENCE</scope>
</reference>
<proteinExistence type="predicted"/>
<name>A0AC60A0T3_RANTA</name>
<accession>A0AC60A0T3</accession>
<organism evidence="1 2">
    <name type="scientific">Rangifer tarandus platyrhynchus</name>
    <name type="common">Svalbard reindeer</name>
    <dbReference type="NCBI Taxonomy" id="3082113"/>
    <lineage>
        <taxon>Eukaryota</taxon>
        <taxon>Metazoa</taxon>
        <taxon>Chordata</taxon>
        <taxon>Craniata</taxon>
        <taxon>Vertebrata</taxon>
        <taxon>Euteleostomi</taxon>
        <taxon>Mammalia</taxon>
        <taxon>Eutheria</taxon>
        <taxon>Laurasiatheria</taxon>
        <taxon>Artiodactyla</taxon>
        <taxon>Ruminantia</taxon>
        <taxon>Pecora</taxon>
        <taxon>Cervidae</taxon>
        <taxon>Odocoileinae</taxon>
        <taxon>Rangifer</taxon>
    </lineage>
</organism>